<accession>H6VUB8</accession>
<sequence>MQSSIRMTTKWWASAHLYFIGDFDGYYVLCYQQLHW</sequence>
<organismHost>
    <name type="scientific">Escherichia coli</name>
    <dbReference type="NCBI Taxonomy" id="562"/>
</organismHost>
<reference evidence="1 2" key="1">
    <citation type="submission" date="2011-10" db="EMBL/GenBank/DDBJ databases">
        <authorList>
            <person name="Tarasyan K.K."/>
            <person name="Kulikov E.E."/>
            <person name="Letarov A.V."/>
        </authorList>
    </citation>
    <scope>NUCLEOTIDE SEQUENCE [LARGE SCALE GENOMIC DNA]</scope>
</reference>
<dbReference type="KEGG" id="vg:14012104"/>
<name>H6VUB8_BPPKT</name>
<gene>
    <name evidence="1" type="ORF">phiKT_00023</name>
</gene>
<dbReference type="Proteomes" id="UP000009054">
    <property type="component" value="Segment"/>
</dbReference>
<proteinExistence type="predicted"/>
<keyword evidence="2" id="KW-1185">Reference proteome</keyword>
<dbReference type="RefSeq" id="YP_007006606.1">
    <property type="nucleotide sequence ID" value="NC_019520.1"/>
</dbReference>
<dbReference type="GeneID" id="14012104"/>
<protein>
    <submittedName>
        <fullName evidence="1">Hypothetical membrane fusion protein</fullName>
    </submittedName>
</protein>
<evidence type="ECO:0000313" key="1">
    <source>
        <dbReference type="EMBL" id="AEZ65106.1"/>
    </source>
</evidence>
<evidence type="ECO:0000313" key="2">
    <source>
        <dbReference type="Proteomes" id="UP000009054"/>
    </source>
</evidence>
<dbReference type="EMBL" id="JN882298">
    <property type="protein sequence ID" value="AEZ65106.1"/>
    <property type="molecule type" value="Genomic_DNA"/>
</dbReference>
<organism evidence="1 2">
    <name type="scientific">Escherichia phage phiKT</name>
    <dbReference type="NCBI Taxonomy" id="1141519"/>
    <lineage>
        <taxon>Viruses</taxon>
        <taxon>Duplodnaviria</taxon>
        <taxon>Heunggongvirae</taxon>
        <taxon>Uroviricota</taxon>
        <taxon>Caudoviricetes</taxon>
        <taxon>Autographivirales</taxon>
        <taxon>Autonotataviridae</taxon>
        <taxon>Ermolevavirus</taxon>
        <taxon>Ermolevavirus PhiKT</taxon>
    </lineage>
</organism>